<dbReference type="Proteomes" id="UP000267029">
    <property type="component" value="Unassembled WGS sequence"/>
</dbReference>
<evidence type="ECO:0000313" key="2">
    <source>
        <dbReference type="EMBL" id="VDD75614.1"/>
    </source>
</evidence>
<sequence>MSSLNCFKSSPIGTLDHKVLNKISGLDESLESVVEDCTESTIHDHSFLDDSCSVRSRSRFERLKCESPRPEPNVLVRTLKTGSLSKRHRLTLRGSGTYNPSPMLGCVKGSSHRVDAHELKRNKKMTSNSCDTADLKSRVEGNGNTLNCLVRSHSDSTCLADKAIKSPGRNTNASVNQLQPDFQLTTSISGKVTVGGGSGIGPPNNTVYSPIYPDLAVSNFRFGPTNPYINHCDFPGSTQSGLVSGFIGTSNASLGDNANHPSFHGFSYPSPQLSTHSLMLQCSHPSTYADVFQQRRCSLDVCPVNEELSPHTIGHRQGPEGTYNQTMRGKFPAQLSSPSMSPAIFSPNYSYQSHSFPYKPQSPPAEEAPAAPIPSRRHLSSHPQSSSPNIKPLPQRNHSLPLKSSGVAQMPSGRGTAFRKPTDSHRPPSYDSVRAVGQSERFTTTVFSPLN</sequence>
<name>A0A0R3U4N3_MESCO</name>
<feature type="compositionally biased region" description="Polar residues" evidence="1">
    <location>
        <begin position="440"/>
        <end position="451"/>
    </location>
</feature>
<feature type="region of interest" description="Disordered" evidence="1">
    <location>
        <begin position="309"/>
        <end position="339"/>
    </location>
</feature>
<reference evidence="2 3" key="1">
    <citation type="submission" date="2018-10" db="EMBL/GenBank/DDBJ databases">
        <authorList>
            <consortium name="Pathogen Informatics"/>
        </authorList>
    </citation>
    <scope>NUCLEOTIDE SEQUENCE [LARGE SCALE GENOMIC DNA]</scope>
</reference>
<evidence type="ECO:0000256" key="1">
    <source>
        <dbReference type="SAM" id="MobiDB-lite"/>
    </source>
</evidence>
<protein>
    <submittedName>
        <fullName evidence="2">Uncharacterized protein</fullName>
    </submittedName>
</protein>
<feature type="region of interest" description="Disordered" evidence="1">
    <location>
        <begin position="355"/>
        <end position="451"/>
    </location>
</feature>
<proteinExistence type="predicted"/>
<dbReference type="OrthoDB" id="6267215at2759"/>
<dbReference type="STRING" id="53468.A0A0R3U4N3"/>
<dbReference type="AlphaFoldDB" id="A0A0R3U4N3"/>
<evidence type="ECO:0000313" key="3">
    <source>
        <dbReference type="Proteomes" id="UP000267029"/>
    </source>
</evidence>
<accession>A0A0R3U4N3</accession>
<keyword evidence="3" id="KW-1185">Reference proteome</keyword>
<dbReference type="EMBL" id="UXSR01000213">
    <property type="protein sequence ID" value="VDD75614.1"/>
    <property type="molecule type" value="Genomic_DNA"/>
</dbReference>
<gene>
    <name evidence="2" type="ORF">MCOS_LOCUS1617</name>
</gene>
<organism evidence="2 3">
    <name type="scientific">Mesocestoides corti</name>
    <name type="common">Flatworm</name>
    <dbReference type="NCBI Taxonomy" id="53468"/>
    <lineage>
        <taxon>Eukaryota</taxon>
        <taxon>Metazoa</taxon>
        <taxon>Spiralia</taxon>
        <taxon>Lophotrochozoa</taxon>
        <taxon>Platyhelminthes</taxon>
        <taxon>Cestoda</taxon>
        <taxon>Eucestoda</taxon>
        <taxon>Cyclophyllidea</taxon>
        <taxon>Mesocestoididae</taxon>
        <taxon>Mesocestoides</taxon>
    </lineage>
</organism>